<dbReference type="EMBL" id="CP151509">
    <property type="protein sequence ID" value="WZN64495.1"/>
    <property type="molecule type" value="Genomic_DNA"/>
</dbReference>
<organism evidence="2 3">
    <name type="scientific">Chloropicon roscoffensis</name>
    <dbReference type="NCBI Taxonomy" id="1461544"/>
    <lineage>
        <taxon>Eukaryota</taxon>
        <taxon>Viridiplantae</taxon>
        <taxon>Chlorophyta</taxon>
        <taxon>Chloropicophyceae</taxon>
        <taxon>Chloropicales</taxon>
        <taxon>Chloropicaceae</taxon>
        <taxon>Chloropicon</taxon>
    </lineage>
</organism>
<feature type="compositionally biased region" description="Basic residues" evidence="1">
    <location>
        <begin position="302"/>
        <end position="317"/>
    </location>
</feature>
<feature type="region of interest" description="Disordered" evidence="1">
    <location>
        <begin position="129"/>
        <end position="337"/>
    </location>
</feature>
<sequence>MPRGRNRFSSLRRGGSYGSGSSRTTMSGYEKEEDEDEELSRKLSFCIHSYRAVGSSNVSTRSLQRIRRELKENNPKEKEMREDKEDYLQHKLSIQHQMQRLEEKVKRERYNAFSARYESELRERRMLFQSRERVGKMNRPWTADSPASSPSRSPVKSPAKDASRGARGSLGDPGDRGKAKGAKKRAVTAGALEVNTVAAVRPARDESGDNKSGGESTASAPGPAPAATKDPAPAPTKKEKRKSVLNGQRKRASMIQGQAQKQAEESRPSRRQSRQQGGFSHRVRDVQGTVHLQHGGLEQQPKQRKATSARACKYRHPRTGELSQRPSSQPSGGLLNSKTVDMNFAFWGFRKKPASAGPGAGRAREGKKGAAPEHIRAQKQRLMLSSKEAMTGKLQLGSGWRPCPPAMFDVSNMSPVHGKIRAWQDQM</sequence>
<reference evidence="2 3" key="1">
    <citation type="submission" date="2024-03" db="EMBL/GenBank/DDBJ databases">
        <title>Complete genome sequence of the green alga Chloropicon roscoffensis RCC1871.</title>
        <authorList>
            <person name="Lemieux C."/>
            <person name="Pombert J.-F."/>
            <person name="Otis C."/>
            <person name="Turmel M."/>
        </authorList>
    </citation>
    <scope>NUCLEOTIDE SEQUENCE [LARGE SCALE GENOMIC DNA]</scope>
    <source>
        <strain evidence="2 3">RCC1871</strain>
    </source>
</reference>
<gene>
    <name evidence="2" type="ORF">HKI87_09g60520</name>
</gene>
<accession>A0AAX4PDQ4</accession>
<proteinExistence type="predicted"/>
<protein>
    <submittedName>
        <fullName evidence="2">Uncharacterized protein</fullName>
    </submittedName>
</protein>
<feature type="region of interest" description="Disordered" evidence="1">
    <location>
        <begin position="353"/>
        <end position="374"/>
    </location>
</feature>
<feature type="compositionally biased region" description="Low complexity" evidence="1">
    <location>
        <begin position="7"/>
        <end position="23"/>
    </location>
</feature>
<feature type="compositionally biased region" description="Basic and acidic residues" evidence="1">
    <location>
        <begin position="362"/>
        <end position="374"/>
    </location>
</feature>
<keyword evidence="3" id="KW-1185">Reference proteome</keyword>
<dbReference type="AlphaFoldDB" id="A0AAX4PDQ4"/>
<feature type="region of interest" description="Disordered" evidence="1">
    <location>
        <begin position="1"/>
        <end position="35"/>
    </location>
</feature>
<feature type="compositionally biased region" description="Basic residues" evidence="1">
    <location>
        <begin position="238"/>
        <end position="252"/>
    </location>
</feature>
<evidence type="ECO:0000256" key="1">
    <source>
        <dbReference type="SAM" id="MobiDB-lite"/>
    </source>
</evidence>
<evidence type="ECO:0000313" key="2">
    <source>
        <dbReference type="EMBL" id="WZN64495.1"/>
    </source>
</evidence>
<evidence type="ECO:0000313" key="3">
    <source>
        <dbReference type="Proteomes" id="UP001472866"/>
    </source>
</evidence>
<feature type="compositionally biased region" description="Low complexity" evidence="1">
    <location>
        <begin position="213"/>
        <end position="231"/>
    </location>
</feature>
<name>A0AAX4PDQ4_9CHLO</name>
<feature type="compositionally biased region" description="Polar residues" evidence="1">
    <location>
        <begin position="321"/>
        <end position="337"/>
    </location>
</feature>
<dbReference type="Proteomes" id="UP001472866">
    <property type="component" value="Chromosome 09"/>
</dbReference>
<feature type="compositionally biased region" description="Low complexity" evidence="1">
    <location>
        <begin position="145"/>
        <end position="157"/>
    </location>
</feature>